<evidence type="ECO:0000313" key="3">
    <source>
        <dbReference type="Proteomes" id="UP000007879"/>
    </source>
</evidence>
<keyword evidence="3" id="KW-1185">Reference proteome</keyword>
<dbReference type="Proteomes" id="UP000007879">
    <property type="component" value="Unassembled WGS sequence"/>
</dbReference>
<organism evidence="2 3">
    <name type="scientific">Amphimedon queenslandica</name>
    <name type="common">Sponge</name>
    <dbReference type="NCBI Taxonomy" id="400682"/>
    <lineage>
        <taxon>Eukaryota</taxon>
        <taxon>Metazoa</taxon>
        <taxon>Porifera</taxon>
        <taxon>Demospongiae</taxon>
        <taxon>Heteroscleromorpha</taxon>
        <taxon>Haplosclerida</taxon>
        <taxon>Niphatidae</taxon>
        <taxon>Amphimedon</taxon>
    </lineage>
</organism>
<sequence>MLHFFPFPSLPLSFYRSVKVILHSIEKVDVTLVVSYVVKNASWSPIYDIRVFTKDKTLKTHYYGLIKQSTGEDWDNASISLSTAQPDVGGSPPSLGVHHIGFERARYVTRSYKKKAGFNFISSYGGDSASDDDEWFEDDSDKMMNAGFTGLELCAVPDIPLDGGSPVAKRKAAKAPSLEVDVSKVETGQLYNALFSIPRTSTIPSDNTEHKVTVGILDMAPDFSYVAVPRLSPSSFLQAAVKNTSPYAILAGPANVFLDNNFLTKSNLPSTSPNEEFTISLGVDESVRITCQPMNIVRGTTGRITKNNHLSYTFVYTVKNTQANVVKVKVMEQVPLSSDEKLKVLVQQPDLKKQKVKVPFSHGYSLLNEDNNIEWHCTLPPDTSTDLQLVYTLDFPPNDLVTGLPNS</sequence>
<dbReference type="InterPro" id="IPR037291">
    <property type="entry name" value="DUF4139"/>
</dbReference>
<reference evidence="2" key="2">
    <citation type="submission" date="2024-06" db="UniProtKB">
        <authorList>
            <consortium name="EnsemblMetazoa"/>
        </authorList>
    </citation>
    <scope>IDENTIFICATION</scope>
</reference>
<proteinExistence type="predicted"/>
<dbReference type="PANTHER" id="PTHR31005:SF8">
    <property type="entry name" value="DUF4139 DOMAIN-CONTAINING PROTEIN"/>
    <property type="match status" value="1"/>
</dbReference>
<dbReference type="PANTHER" id="PTHR31005">
    <property type="entry name" value="DUF4139 DOMAIN-CONTAINING PROTEIN"/>
    <property type="match status" value="1"/>
</dbReference>
<dbReference type="AlphaFoldDB" id="A0AAN0IYY2"/>
<evidence type="ECO:0000259" key="1">
    <source>
        <dbReference type="Pfam" id="PF13598"/>
    </source>
</evidence>
<protein>
    <recommendedName>
        <fullName evidence="1">DUF4139 domain-containing protein</fullName>
    </recommendedName>
</protein>
<dbReference type="EnsemblMetazoa" id="XM_019994420.1">
    <property type="protein sequence ID" value="XP_019849979.1"/>
    <property type="gene ID" value="LOC105312103"/>
</dbReference>
<dbReference type="RefSeq" id="XP_019849979.1">
    <property type="nucleotide sequence ID" value="XM_019994420.1"/>
</dbReference>
<accession>A0AAN0IYY2</accession>
<evidence type="ECO:0000313" key="2">
    <source>
        <dbReference type="EnsemblMetazoa" id="XP_019849979.1"/>
    </source>
</evidence>
<dbReference type="GeneID" id="105312103"/>
<dbReference type="InterPro" id="IPR011935">
    <property type="entry name" value="CHP02231"/>
</dbReference>
<dbReference type="NCBIfam" id="TIGR02231">
    <property type="entry name" value="mucoidy inhibitor MuiA family protein"/>
    <property type="match status" value="1"/>
</dbReference>
<dbReference type="Pfam" id="PF13598">
    <property type="entry name" value="DUF4139"/>
    <property type="match status" value="1"/>
</dbReference>
<name>A0AAN0IYY2_AMPQE</name>
<reference evidence="3" key="1">
    <citation type="journal article" date="2010" name="Nature">
        <title>The Amphimedon queenslandica genome and the evolution of animal complexity.</title>
        <authorList>
            <person name="Srivastava M."/>
            <person name="Simakov O."/>
            <person name="Chapman J."/>
            <person name="Fahey B."/>
            <person name="Gauthier M.E."/>
            <person name="Mitros T."/>
            <person name="Richards G.S."/>
            <person name="Conaco C."/>
            <person name="Dacre M."/>
            <person name="Hellsten U."/>
            <person name="Larroux C."/>
            <person name="Putnam N.H."/>
            <person name="Stanke M."/>
            <person name="Adamska M."/>
            <person name="Darling A."/>
            <person name="Degnan S.M."/>
            <person name="Oakley T.H."/>
            <person name="Plachetzki D.C."/>
            <person name="Zhai Y."/>
            <person name="Adamski M."/>
            <person name="Calcino A."/>
            <person name="Cummins S.F."/>
            <person name="Goodstein D.M."/>
            <person name="Harris C."/>
            <person name="Jackson D.J."/>
            <person name="Leys S.P."/>
            <person name="Shu S."/>
            <person name="Woodcroft B.J."/>
            <person name="Vervoort M."/>
            <person name="Kosik K.S."/>
            <person name="Manning G."/>
            <person name="Degnan B.M."/>
            <person name="Rokhsar D.S."/>
        </authorList>
    </citation>
    <scope>NUCLEOTIDE SEQUENCE [LARGE SCALE GENOMIC DNA]</scope>
</reference>
<dbReference type="KEGG" id="aqu:105312103"/>
<feature type="domain" description="DUF4139" evidence="1">
    <location>
        <begin position="33"/>
        <end position="396"/>
    </location>
</feature>